<evidence type="ECO:0000259" key="9">
    <source>
        <dbReference type="PROSITE" id="PS01124"/>
    </source>
</evidence>
<name>A0A919YMZ6_9BACL</name>
<feature type="domain" description="Response regulatory" evidence="10">
    <location>
        <begin position="4"/>
        <end position="121"/>
    </location>
</feature>
<dbReference type="InterPro" id="IPR018060">
    <property type="entry name" value="HTH_AraC"/>
</dbReference>
<keyword evidence="6 11" id="KW-0238">DNA-binding</keyword>
<evidence type="ECO:0000256" key="7">
    <source>
        <dbReference type="ARBA" id="ARBA00023163"/>
    </source>
</evidence>
<evidence type="ECO:0000256" key="6">
    <source>
        <dbReference type="ARBA" id="ARBA00023125"/>
    </source>
</evidence>
<keyword evidence="2" id="KW-0963">Cytoplasm</keyword>
<evidence type="ECO:0000259" key="10">
    <source>
        <dbReference type="PROSITE" id="PS50110"/>
    </source>
</evidence>
<protein>
    <submittedName>
        <fullName evidence="11">DNA-binding response regulator</fullName>
    </submittedName>
</protein>
<sequence length="550" mass="63353">MNYSVVIIDDEEPLREAIKILGQWEDLNVATIYEANNGQTALELLAKHPIDIALVDMKMPEMNGKQLLQMIEQQFPELIAIVISGYDDFEYTKQAIRSRVVDYLLKPINRQDLNQALRKATDMLAAKKQKEQETINQTITLNMSLPRLKEKLYLSLIDRSDSSYLSEDLLKLTGFEQGNQLFAAVSISMLNMEQLAEKRFKGDIDLLHYAITNIIQDLASVYFNSFSFANPKHEREIITIVSMEGQYREDMLYKLYHQMSKLTATLKDLFKLHIVVGFGMPVAAIQQLTTSYEQAKRAALSFDLMRAAGIPVIRYEERSEETGQDKKSILARVNQLKHMLETGNTAMLSSFCQTIIEQLHSADHFKLSEAEKLMDELVLILNDIALEFGVPSSKLPISSSNPLRVLSVNGDYSDIKQYGASLQRLALAYKELIDQEKRQDTGFKISEIKNYIDEHYYEDIKVTMFAEKYYLSREYLMKLFKQQYGKGIHEYVQHVRMEKAKALLAEGSLKIQEISEMLGYRDKNYFSKAFRNMVKMTPSEYRQQAEAVKK</sequence>
<keyword evidence="3 8" id="KW-0597">Phosphoprotein</keyword>
<evidence type="ECO:0000313" key="12">
    <source>
        <dbReference type="Proteomes" id="UP000683139"/>
    </source>
</evidence>
<dbReference type="InterPro" id="IPR020449">
    <property type="entry name" value="Tscrpt_reg_AraC-type_HTH"/>
</dbReference>
<dbReference type="Gene3D" id="1.10.10.60">
    <property type="entry name" value="Homeodomain-like"/>
    <property type="match status" value="2"/>
</dbReference>
<dbReference type="PROSITE" id="PS50110">
    <property type="entry name" value="RESPONSE_REGULATORY"/>
    <property type="match status" value="1"/>
</dbReference>
<evidence type="ECO:0000313" key="11">
    <source>
        <dbReference type="EMBL" id="GIP16455.1"/>
    </source>
</evidence>
<dbReference type="SMART" id="SM00448">
    <property type="entry name" value="REC"/>
    <property type="match status" value="1"/>
</dbReference>
<gene>
    <name evidence="11" type="ORF">J40TS1_20970</name>
</gene>
<evidence type="ECO:0000256" key="5">
    <source>
        <dbReference type="ARBA" id="ARBA00023015"/>
    </source>
</evidence>
<keyword evidence="5" id="KW-0805">Transcription regulation</keyword>
<dbReference type="AlphaFoldDB" id="A0A919YMZ6"/>
<dbReference type="InterPro" id="IPR011006">
    <property type="entry name" value="CheY-like_superfamily"/>
</dbReference>
<dbReference type="InterPro" id="IPR018062">
    <property type="entry name" value="HTH_AraC-typ_CS"/>
</dbReference>
<proteinExistence type="predicted"/>
<dbReference type="GO" id="GO:0043565">
    <property type="term" value="F:sequence-specific DNA binding"/>
    <property type="evidence" value="ECO:0007669"/>
    <property type="project" value="InterPro"/>
</dbReference>
<evidence type="ECO:0000256" key="3">
    <source>
        <dbReference type="ARBA" id="ARBA00022553"/>
    </source>
</evidence>
<accession>A0A919YMZ6</accession>
<feature type="domain" description="HTH araC/xylS-type" evidence="9">
    <location>
        <begin position="446"/>
        <end position="544"/>
    </location>
</feature>
<keyword evidence="12" id="KW-1185">Reference proteome</keyword>
<dbReference type="CDD" id="cd17536">
    <property type="entry name" value="REC_YesN-like"/>
    <property type="match status" value="1"/>
</dbReference>
<feature type="modified residue" description="4-aspartylphosphate" evidence="8">
    <location>
        <position position="56"/>
    </location>
</feature>
<dbReference type="Gene3D" id="3.40.50.2300">
    <property type="match status" value="1"/>
</dbReference>
<dbReference type="EMBL" id="BOSE01000003">
    <property type="protein sequence ID" value="GIP16455.1"/>
    <property type="molecule type" value="Genomic_DNA"/>
</dbReference>
<dbReference type="SMART" id="SM00342">
    <property type="entry name" value="HTH_ARAC"/>
    <property type="match status" value="1"/>
</dbReference>
<keyword evidence="7" id="KW-0804">Transcription</keyword>
<dbReference type="Proteomes" id="UP000683139">
    <property type="component" value="Unassembled WGS sequence"/>
</dbReference>
<evidence type="ECO:0000256" key="4">
    <source>
        <dbReference type="ARBA" id="ARBA00023012"/>
    </source>
</evidence>
<dbReference type="GO" id="GO:0000160">
    <property type="term" value="P:phosphorelay signal transduction system"/>
    <property type="evidence" value="ECO:0007669"/>
    <property type="project" value="UniProtKB-KW"/>
</dbReference>
<evidence type="ECO:0000256" key="1">
    <source>
        <dbReference type="ARBA" id="ARBA00004496"/>
    </source>
</evidence>
<dbReference type="SUPFAM" id="SSF46689">
    <property type="entry name" value="Homeodomain-like"/>
    <property type="match status" value="2"/>
</dbReference>
<dbReference type="RefSeq" id="WP_213514725.1">
    <property type="nucleotide sequence ID" value="NZ_BOSE01000003.1"/>
</dbReference>
<dbReference type="GO" id="GO:0003700">
    <property type="term" value="F:DNA-binding transcription factor activity"/>
    <property type="evidence" value="ECO:0007669"/>
    <property type="project" value="InterPro"/>
</dbReference>
<dbReference type="SUPFAM" id="SSF52172">
    <property type="entry name" value="CheY-like"/>
    <property type="match status" value="1"/>
</dbReference>
<evidence type="ECO:0000256" key="8">
    <source>
        <dbReference type="PROSITE-ProRule" id="PRU00169"/>
    </source>
</evidence>
<dbReference type="Pfam" id="PF12833">
    <property type="entry name" value="HTH_18"/>
    <property type="match status" value="1"/>
</dbReference>
<comment type="caution">
    <text evidence="11">The sequence shown here is derived from an EMBL/GenBank/DDBJ whole genome shotgun (WGS) entry which is preliminary data.</text>
</comment>
<dbReference type="PANTHER" id="PTHR42713:SF3">
    <property type="entry name" value="TRANSCRIPTIONAL REGULATORY PROTEIN HPTR"/>
    <property type="match status" value="1"/>
</dbReference>
<keyword evidence="4" id="KW-0902">Two-component regulatory system</keyword>
<evidence type="ECO:0000256" key="2">
    <source>
        <dbReference type="ARBA" id="ARBA00022490"/>
    </source>
</evidence>
<dbReference type="PROSITE" id="PS00041">
    <property type="entry name" value="HTH_ARAC_FAMILY_1"/>
    <property type="match status" value="1"/>
</dbReference>
<dbReference type="Pfam" id="PF00072">
    <property type="entry name" value="Response_reg"/>
    <property type="match status" value="1"/>
</dbReference>
<dbReference type="PRINTS" id="PR00032">
    <property type="entry name" value="HTHARAC"/>
</dbReference>
<dbReference type="InterPro" id="IPR001789">
    <property type="entry name" value="Sig_transdc_resp-reg_receiver"/>
</dbReference>
<dbReference type="PANTHER" id="PTHR42713">
    <property type="entry name" value="HISTIDINE KINASE-RELATED"/>
    <property type="match status" value="1"/>
</dbReference>
<dbReference type="GO" id="GO:0005737">
    <property type="term" value="C:cytoplasm"/>
    <property type="evidence" value="ECO:0007669"/>
    <property type="project" value="UniProtKB-SubCell"/>
</dbReference>
<dbReference type="PROSITE" id="PS01124">
    <property type="entry name" value="HTH_ARAC_FAMILY_2"/>
    <property type="match status" value="1"/>
</dbReference>
<dbReference type="InterPro" id="IPR009057">
    <property type="entry name" value="Homeodomain-like_sf"/>
</dbReference>
<organism evidence="11 12">
    <name type="scientific">Paenibacillus montaniterrae</name>
    <dbReference type="NCBI Taxonomy" id="429341"/>
    <lineage>
        <taxon>Bacteria</taxon>
        <taxon>Bacillati</taxon>
        <taxon>Bacillota</taxon>
        <taxon>Bacilli</taxon>
        <taxon>Bacillales</taxon>
        <taxon>Paenibacillaceae</taxon>
        <taxon>Paenibacillus</taxon>
    </lineage>
</organism>
<dbReference type="InterPro" id="IPR051552">
    <property type="entry name" value="HptR"/>
</dbReference>
<reference evidence="11" key="1">
    <citation type="submission" date="2021-03" db="EMBL/GenBank/DDBJ databases">
        <title>Antimicrobial resistance genes in bacteria isolated from Japanese honey, and their potential for conferring macrolide and lincosamide resistance in the American foulbrood pathogen Paenibacillus larvae.</title>
        <authorList>
            <person name="Okamoto M."/>
            <person name="Kumagai M."/>
            <person name="Kanamori H."/>
            <person name="Takamatsu D."/>
        </authorList>
    </citation>
    <scope>NUCLEOTIDE SEQUENCE</scope>
    <source>
        <strain evidence="11">J40TS1</strain>
    </source>
</reference>
<comment type="subcellular location">
    <subcellularLocation>
        <location evidence="1">Cytoplasm</location>
    </subcellularLocation>
</comment>